<dbReference type="Gene3D" id="1.20.1260.10">
    <property type="match status" value="1"/>
</dbReference>
<name>F0RTF0_SPHGB</name>
<dbReference type="GO" id="GO:0046872">
    <property type="term" value="F:metal ion binding"/>
    <property type="evidence" value="ECO:0007669"/>
    <property type="project" value="InterPro"/>
</dbReference>
<dbReference type="OrthoDB" id="9792569at2"/>
<dbReference type="CDD" id="cd01045">
    <property type="entry name" value="Ferritin_like_AB"/>
    <property type="match status" value="1"/>
</dbReference>
<dbReference type="KEGG" id="sbu:SpiBuddy_2621"/>
<keyword evidence="3" id="KW-1185">Reference proteome</keyword>
<dbReference type="InterPro" id="IPR012347">
    <property type="entry name" value="Ferritin-like"/>
</dbReference>
<dbReference type="RefSeq" id="WP_013608277.1">
    <property type="nucleotide sequence ID" value="NC_015152.1"/>
</dbReference>
<dbReference type="PANTHER" id="PTHR33531:SF7">
    <property type="entry name" value="HYPOTHETICAL MEMBRANE PROTEIN, CONSERVED"/>
    <property type="match status" value="1"/>
</dbReference>
<evidence type="ECO:0000313" key="2">
    <source>
        <dbReference type="EMBL" id="ADY14432.1"/>
    </source>
</evidence>
<dbReference type="SUPFAM" id="SSF47240">
    <property type="entry name" value="Ferritin-like"/>
    <property type="match status" value="1"/>
</dbReference>
<proteinExistence type="predicted"/>
<dbReference type="Proteomes" id="UP000008466">
    <property type="component" value="Chromosome"/>
</dbReference>
<dbReference type="EMBL" id="CP002541">
    <property type="protein sequence ID" value="ADY14432.1"/>
    <property type="molecule type" value="Genomic_DNA"/>
</dbReference>
<feature type="domain" description="Rubrerythrin diiron-binding" evidence="1">
    <location>
        <begin position="3"/>
        <end position="136"/>
    </location>
</feature>
<accession>F0RTF0</accession>
<sequence>MDLFEVAIKLEQEGAQFYKELAKKAPTEGFATIFNMLADDEKKHESYFKALQARSALVTVKSSVLEQAKQVFLAFNPENFFIIDGQIPAYEEALLVEKKSIDFYTAQLPSLEFEAEKKALALILAEEKRHYAILEEIIKLVTRPHRWVENAEFGVREEY</sequence>
<dbReference type="PANTHER" id="PTHR33531">
    <property type="entry name" value="RUBRERYTHRIN SUBFAMILY"/>
    <property type="match status" value="1"/>
</dbReference>
<organism evidence="2 3">
    <name type="scientific">Sphaerochaeta globosa (strain ATCC BAA-1886 / DSM 22777 / Buddy)</name>
    <name type="common">Spirochaeta sp. (strain Buddy)</name>
    <dbReference type="NCBI Taxonomy" id="158189"/>
    <lineage>
        <taxon>Bacteria</taxon>
        <taxon>Pseudomonadati</taxon>
        <taxon>Spirochaetota</taxon>
        <taxon>Spirochaetia</taxon>
        <taxon>Spirochaetales</taxon>
        <taxon>Sphaerochaetaceae</taxon>
        <taxon>Sphaerochaeta</taxon>
    </lineage>
</organism>
<dbReference type="InterPro" id="IPR009078">
    <property type="entry name" value="Ferritin-like_SF"/>
</dbReference>
<dbReference type="eggNOG" id="COG1633">
    <property type="taxonomic scope" value="Bacteria"/>
</dbReference>
<evidence type="ECO:0000259" key="1">
    <source>
        <dbReference type="Pfam" id="PF02915"/>
    </source>
</evidence>
<dbReference type="Pfam" id="PF02915">
    <property type="entry name" value="Rubrerythrin"/>
    <property type="match status" value="1"/>
</dbReference>
<gene>
    <name evidence="2" type="ordered locus">SpiBuddy_2621</name>
</gene>
<dbReference type="InterPro" id="IPR003251">
    <property type="entry name" value="Rr_diiron-bd_dom"/>
</dbReference>
<dbReference type="STRING" id="158189.SpiBuddy_2621"/>
<dbReference type="AlphaFoldDB" id="F0RTF0"/>
<reference evidence="3" key="1">
    <citation type="submission" date="2011-02" db="EMBL/GenBank/DDBJ databases">
        <title>Complete sequence of Spirochaeta sp. Buddy.</title>
        <authorList>
            <person name="Lucas S."/>
            <person name="Copeland A."/>
            <person name="Lapidus A."/>
            <person name="Cheng J.-F."/>
            <person name="Goodwin L."/>
            <person name="Pitluck S."/>
            <person name="Zeytun A."/>
            <person name="Detter J.C."/>
            <person name="Han C."/>
            <person name="Tapia R."/>
            <person name="Land M."/>
            <person name="Hauser L."/>
            <person name="Kyrpides N."/>
            <person name="Ivanova N."/>
            <person name="Mikhailova N."/>
            <person name="Pagani I."/>
            <person name="Ritalahti K.M."/>
            <person name="Loeffler F.E."/>
            <person name="Woyke T."/>
        </authorList>
    </citation>
    <scope>NUCLEOTIDE SEQUENCE [LARGE SCALE GENOMIC DNA]</scope>
    <source>
        <strain evidence="3">ATCC BAA-1886 / DSM 22777 / Buddy</strain>
    </source>
</reference>
<protein>
    <submittedName>
        <fullName evidence="2">Rubrerythrin</fullName>
    </submittedName>
</protein>
<dbReference type="GO" id="GO:0016491">
    <property type="term" value="F:oxidoreductase activity"/>
    <property type="evidence" value="ECO:0007669"/>
    <property type="project" value="InterPro"/>
</dbReference>
<evidence type="ECO:0000313" key="3">
    <source>
        <dbReference type="Proteomes" id="UP000008466"/>
    </source>
</evidence>
<dbReference type="HOGENOM" id="CLU_125830_3_0_12"/>